<accession>A0ABD3N0D7</accession>
<keyword evidence="2 6" id="KW-0812">Transmembrane</keyword>
<evidence type="ECO:0000256" key="3">
    <source>
        <dbReference type="ARBA" id="ARBA00022989"/>
    </source>
</evidence>
<gene>
    <name evidence="8" type="ORF">ACHAWU_005510</name>
</gene>
<dbReference type="AlphaFoldDB" id="A0ABD3N0D7"/>
<keyword evidence="9" id="KW-1185">Reference proteome</keyword>
<sequence length="400" mass="45919">MTSETTTTELRRRRQHNDNDGDRFETPMTMTSKSAADDDDVDACSSSCSDSDAPLNEASSASTKNKSSSLPESSQSILQSVLPWFGLLVWPCMLFLPLLLNHTINFHYTNLFPREWYTTRGENWLDKSIELGGIWEWGTNHWLQFIGEHSKPLRHPLGLSLGISAVAVGHVFLLLYFRLHQQQILGKTTPVQRRGTVQYIYSEALQNHLSQPGGFLLLGLYLTITWVFDMLPPSYYSFAGGIQYSRVALCLICQDFVQFVMHKLEHVAHPKMYRISHKPHHKFTNPKLFDAFDGSVPDTAIMILVPLFVTAHIVRDCNVWTYMAFGSSYANWLTLIHSEVIFPWEPRLFRSLGLGTSADHHVHHKFFKYNFGHLFMWFDMMVGTYRSPSEVWGQEFNFGV</sequence>
<reference evidence="8 9" key="1">
    <citation type="submission" date="2024-10" db="EMBL/GenBank/DDBJ databases">
        <title>Updated reference genomes for cyclostephanoid diatoms.</title>
        <authorList>
            <person name="Roberts W.R."/>
            <person name="Alverson A.J."/>
        </authorList>
    </citation>
    <scope>NUCLEOTIDE SEQUENCE [LARGE SCALE GENOMIC DNA]</scope>
    <source>
        <strain evidence="8 9">AJA232-27</strain>
    </source>
</reference>
<evidence type="ECO:0000313" key="8">
    <source>
        <dbReference type="EMBL" id="KAL3769558.1"/>
    </source>
</evidence>
<dbReference type="EMBL" id="JALLBG020000054">
    <property type="protein sequence ID" value="KAL3769558.1"/>
    <property type="molecule type" value="Genomic_DNA"/>
</dbReference>
<evidence type="ECO:0000256" key="2">
    <source>
        <dbReference type="ARBA" id="ARBA00022692"/>
    </source>
</evidence>
<feature type="region of interest" description="Disordered" evidence="5">
    <location>
        <begin position="1"/>
        <end position="71"/>
    </location>
</feature>
<dbReference type="Proteomes" id="UP001530293">
    <property type="component" value="Unassembled WGS sequence"/>
</dbReference>
<evidence type="ECO:0000313" key="9">
    <source>
        <dbReference type="Proteomes" id="UP001530293"/>
    </source>
</evidence>
<dbReference type="PANTHER" id="PTHR11863">
    <property type="entry name" value="STEROL DESATURASE"/>
    <property type="match status" value="1"/>
</dbReference>
<feature type="transmembrane region" description="Helical" evidence="6">
    <location>
        <begin position="81"/>
        <end position="100"/>
    </location>
</feature>
<feature type="transmembrane region" description="Helical" evidence="6">
    <location>
        <begin position="157"/>
        <end position="177"/>
    </location>
</feature>
<name>A0ABD3N0D7_9STRA</name>
<evidence type="ECO:0000256" key="5">
    <source>
        <dbReference type="SAM" id="MobiDB-lite"/>
    </source>
</evidence>
<feature type="compositionally biased region" description="Basic and acidic residues" evidence="5">
    <location>
        <begin position="16"/>
        <end position="25"/>
    </location>
</feature>
<proteinExistence type="predicted"/>
<keyword evidence="3 6" id="KW-1133">Transmembrane helix</keyword>
<evidence type="ECO:0000256" key="6">
    <source>
        <dbReference type="SAM" id="Phobius"/>
    </source>
</evidence>
<feature type="domain" description="Fatty acid hydroxylase" evidence="7">
    <location>
        <begin position="247"/>
        <end position="384"/>
    </location>
</feature>
<comment type="subcellular location">
    <subcellularLocation>
        <location evidence="1">Membrane</location>
    </subcellularLocation>
</comment>
<dbReference type="InterPro" id="IPR006694">
    <property type="entry name" value="Fatty_acid_hydroxylase"/>
</dbReference>
<evidence type="ECO:0000259" key="7">
    <source>
        <dbReference type="Pfam" id="PF04116"/>
    </source>
</evidence>
<evidence type="ECO:0000256" key="1">
    <source>
        <dbReference type="ARBA" id="ARBA00004370"/>
    </source>
</evidence>
<dbReference type="InterPro" id="IPR050307">
    <property type="entry name" value="Sterol_Desaturase_Related"/>
</dbReference>
<organism evidence="8 9">
    <name type="scientific">Discostella pseudostelligera</name>
    <dbReference type="NCBI Taxonomy" id="259834"/>
    <lineage>
        <taxon>Eukaryota</taxon>
        <taxon>Sar</taxon>
        <taxon>Stramenopiles</taxon>
        <taxon>Ochrophyta</taxon>
        <taxon>Bacillariophyta</taxon>
        <taxon>Coscinodiscophyceae</taxon>
        <taxon>Thalassiosirophycidae</taxon>
        <taxon>Stephanodiscales</taxon>
        <taxon>Stephanodiscaceae</taxon>
        <taxon>Discostella</taxon>
    </lineage>
</organism>
<keyword evidence="4 6" id="KW-0472">Membrane</keyword>
<protein>
    <recommendedName>
        <fullName evidence="7">Fatty acid hydroxylase domain-containing protein</fullName>
    </recommendedName>
</protein>
<dbReference type="Pfam" id="PF04116">
    <property type="entry name" value="FA_hydroxylase"/>
    <property type="match status" value="1"/>
</dbReference>
<dbReference type="GO" id="GO:0016020">
    <property type="term" value="C:membrane"/>
    <property type="evidence" value="ECO:0007669"/>
    <property type="project" value="UniProtKB-SubCell"/>
</dbReference>
<evidence type="ECO:0000256" key="4">
    <source>
        <dbReference type="ARBA" id="ARBA00023136"/>
    </source>
</evidence>
<feature type="compositionally biased region" description="Low complexity" evidence="5">
    <location>
        <begin position="43"/>
        <end position="71"/>
    </location>
</feature>
<comment type="caution">
    <text evidence="8">The sequence shown here is derived from an EMBL/GenBank/DDBJ whole genome shotgun (WGS) entry which is preliminary data.</text>
</comment>